<dbReference type="PANTHER" id="PTHR10502">
    <property type="entry name" value="ANNEXIN"/>
    <property type="match status" value="1"/>
</dbReference>
<evidence type="ECO:0000313" key="8">
    <source>
        <dbReference type="Proteomes" id="UP000001593"/>
    </source>
</evidence>
<sequence length="162" mass="18275">MLQGFGTDEDALISILCTRSNKEINDIKEVYKKNYDTTLEDDVKGDTSGDFEDLLVKLLQGKRDESDEINEDLAHKDAEALIEAGIKKWGTDEDCFIEIFTTRSYPQLQAMFPEYSKWAKCDIEDTISSEMDGDLKDALLVLVKAIQSPTQMTADKLHSALQ</sequence>
<dbReference type="InterPro" id="IPR018252">
    <property type="entry name" value="Annexin_repeat_CS"/>
</dbReference>
<dbReference type="SUPFAM" id="SSF47874">
    <property type="entry name" value="Annexin"/>
    <property type="match status" value="1"/>
</dbReference>
<dbReference type="EMBL" id="DS469548">
    <property type="protein sequence ID" value="EDO44049.1"/>
    <property type="molecule type" value="Genomic_DNA"/>
</dbReference>
<evidence type="ECO:0000256" key="4">
    <source>
        <dbReference type="ARBA" id="ARBA00023216"/>
    </source>
</evidence>
<dbReference type="PRINTS" id="PR00196">
    <property type="entry name" value="ANNEXIN"/>
</dbReference>
<gene>
    <name evidence="7" type="ORF">NEMVEDRAFT_v1g96324</name>
</gene>
<dbReference type="HOGENOM" id="CLU_025300_0_1_1"/>
<dbReference type="GO" id="GO:0032509">
    <property type="term" value="P:endosome transport via multivesicular body sorting pathway"/>
    <property type="evidence" value="ECO:0000318"/>
    <property type="project" value="GO_Central"/>
</dbReference>
<dbReference type="PANTHER" id="PTHR10502:SF233">
    <property type="entry name" value="ANNEXIN B9"/>
    <property type="match status" value="1"/>
</dbReference>
<evidence type="ECO:0000256" key="3">
    <source>
        <dbReference type="ARBA" id="ARBA00022837"/>
    </source>
</evidence>
<accession>A7RWX1</accession>
<evidence type="ECO:0000256" key="1">
    <source>
        <dbReference type="ARBA" id="ARBA00007831"/>
    </source>
</evidence>
<dbReference type="Proteomes" id="UP000001593">
    <property type="component" value="Unassembled WGS sequence"/>
</dbReference>
<dbReference type="GO" id="GO:0005737">
    <property type="term" value="C:cytoplasm"/>
    <property type="evidence" value="ECO:0000318"/>
    <property type="project" value="GO_Central"/>
</dbReference>
<dbReference type="PROSITE" id="PS00223">
    <property type="entry name" value="ANNEXIN_1"/>
    <property type="match status" value="2"/>
</dbReference>
<protein>
    <recommendedName>
        <fullName evidence="6">Annexin</fullName>
    </recommendedName>
</protein>
<dbReference type="GO" id="GO:0005634">
    <property type="term" value="C:nucleus"/>
    <property type="evidence" value="ECO:0000318"/>
    <property type="project" value="GO_Central"/>
</dbReference>
<dbReference type="PhylomeDB" id="A7RWX1"/>
<keyword evidence="2 6" id="KW-0677">Repeat</keyword>
<dbReference type="InterPro" id="IPR018502">
    <property type="entry name" value="Annexin_repeat"/>
</dbReference>
<keyword evidence="3 6" id="KW-0106">Calcium</keyword>
<dbReference type="GO" id="GO:0001786">
    <property type="term" value="F:phosphatidylserine binding"/>
    <property type="evidence" value="ECO:0000318"/>
    <property type="project" value="GO_Central"/>
</dbReference>
<dbReference type="Gene3D" id="1.10.220.10">
    <property type="entry name" value="Annexin"/>
    <property type="match status" value="2"/>
</dbReference>
<dbReference type="InterPro" id="IPR001464">
    <property type="entry name" value="Annexin"/>
</dbReference>
<feature type="non-terminal residue" evidence="7">
    <location>
        <position position="162"/>
    </location>
</feature>
<dbReference type="eggNOG" id="KOG0819">
    <property type="taxonomic scope" value="Eukaryota"/>
</dbReference>
<dbReference type="SMART" id="SM00335">
    <property type="entry name" value="ANX"/>
    <property type="match status" value="2"/>
</dbReference>
<proteinExistence type="inferred from homology"/>
<dbReference type="InParanoid" id="A7RWX1"/>
<keyword evidence="4 6" id="KW-0041">Annexin</keyword>
<organism evidence="7 8">
    <name type="scientific">Nematostella vectensis</name>
    <name type="common">Starlet sea anemone</name>
    <dbReference type="NCBI Taxonomy" id="45351"/>
    <lineage>
        <taxon>Eukaryota</taxon>
        <taxon>Metazoa</taxon>
        <taxon>Cnidaria</taxon>
        <taxon>Anthozoa</taxon>
        <taxon>Hexacorallia</taxon>
        <taxon>Actiniaria</taxon>
        <taxon>Edwardsiidae</taxon>
        <taxon>Nematostella</taxon>
    </lineage>
</organism>
<dbReference type="GO" id="GO:0005886">
    <property type="term" value="C:plasma membrane"/>
    <property type="evidence" value="ECO:0000318"/>
    <property type="project" value="GO_Central"/>
</dbReference>
<dbReference type="GO" id="GO:0005509">
    <property type="term" value="F:calcium ion binding"/>
    <property type="evidence" value="ECO:0007669"/>
    <property type="project" value="InterPro"/>
</dbReference>
<dbReference type="Pfam" id="PF00191">
    <property type="entry name" value="Annexin"/>
    <property type="match status" value="2"/>
</dbReference>
<evidence type="ECO:0000256" key="5">
    <source>
        <dbReference type="ARBA" id="ARBA00023302"/>
    </source>
</evidence>
<dbReference type="InterPro" id="IPR037104">
    <property type="entry name" value="Annexin_sf"/>
</dbReference>
<comment type="domain">
    <text evidence="6">A pair of annexin repeats may form one binding site for calcium and phospholipid.</text>
</comment>
<dbReference type="OMA" id="NATLECF"/>
<dbReference type="PROSITE" id="PS51897">
    <property type="entry name" value="ANNEXIN_2"/>
    <property type="match status" value="2"/>
</dbReference>
<name>A7RWX1_NEMVE</name>
<evidence type="ECO:0000256" key="2">
    <source>
        <dbReference type="ARBA" id="ARBA00022737"/>
    </source>
</evidence>
<dbReference type="FunFam" id="1.10.220.10:FF:000002">
    <property type="entry name" value="Annexin"/>
    <property type="match status" value="1"/>
</dbReference>
<comment type="similarity">
    <text evidence="1 6">Belongs to the annexin family.</text>
</comment>
<keyword evidence="8" id="KW-1185">Reference proteome</keyword>
<dbReference type="AlphaFoldDB" id="A7RWX1"/>
<keyword evidence="5 6" id="KW-0111">Calcium/phospholipid-binding</keyword>
<dbReference type="GO" id="GO:0005544">
    <property type="term" value="F:calcium-dependent phospholipid binding"/>
    <property type="evidence" value="ECO:0000318"/>
    <property type="project" value="GO_Central"/>
</dbReference>
<reference evidence="7 8" key="1">
    <citation type="journal article" date="2007" name="Science">
        <title>Sea anemone genome reveals ancestral eumetazoan gene repertoire and genomic organization.</title>
        <authorList>
            <person name="Putnam N.H."/>
            <person name="Srivastava M."/>
            <person name="Hellsten U."/>
            <person name="Dirks B."/>
            <person name="Chapman J."/>
            <person name="Salamov A."/>
            <person name="Terry A."/>
            <person name="Shapiro H."/>
            <person name="Lindquist E."/>
            <person name="Kapitonov V.V."/>
            <person name="Jurka J."/>
            <person name="Genikhovich G."/>
            <person name="Grigoriev I.V."/>
            <person name="Lucas S.M."/>
            <person name="Steele R.E."/>
            <person name="Finnerty J.R."/>
            <person name="Technau U."/>
            <person name="Martindale M.Q."/>
            <person name="Rokhsar D.S."/>
        </authorList>
    </citation>
    <scope>NUCLEOTIDE SEQUENCE [LARGE SCALE GENOMIC DNA]</scope>
    <source>
        <strain evidence="8">CH2 X CH6</strain>
    </source>
</reference>
<evidence type="ECO:0000256" key="6">
    <source>
        <dbReference type="RuleBase" id="RU003540"/>
    </source>
</evidence>
<dbReference type="FunFam" id="1.10.220.10:FF:000003">
    <property type="entry name" value="Annexin"/>
    <property type="match status" value="1"/>
</dbReference>
<evidence type="ECO:0000313" key="7">
    <source>
        <dbReference type="EMBL" id="EDO44049.1"/>
    </source>
</evidence>
<dbReference type="GO" id="GO:0012506">
    <property type="term" value="C:vesicle membrane"/>
    <property type="evidence" value="ECO:0000318"/>
    <property type="project" value="GO_Central"/>
</dbReference>